<keyword evidence="4" id="KW-0572">Peptidoglycan-anchor</keyword>
<keyword evidence="6" id="KW-0812">Transmembrane</keyword>
<feature type="region of interest" description="Disordered" evidence="5">
    <location>
        <begin position="889"/>
        <end position="912"/>
    </location>
</feature>
<dbReference type="Pfam" id="PF05738">
    <property type="entry name" value="Cna_B"/>
    <property type="match status" value="5"/>
</dbReference>
<evidence type="ECO:0000256" key="6">
    <source>
        <dbReference type="SAM" id="Phobius"/>
    </source>
</evidence>
<feature type="region of interest" description="Disordered" evidence="5">
    <location>
        <begin position="1035"/>
        <end position="1060"/>
    </location>
</feature>
<dbReference type="Pfam" id="PF18202">
    <property type="entry name" value="TQ"/>
    <property type="match status" value="5"/>
</dbReference>
<comment type="caution">
    <text evidence="10">The sequence shown here is derived from an EMBL/GenBank/DDBJ whole genome shotgun (WGS) entry which is preliminary data.</text>
</comment>
<dbReference type="InterPro" id="IPR041100">
    <property type="entry name" value="TQ"/>
</dbReference>
<feature type="domain" description="CNA-B" evidence="8">
    <location>
        <begin position="264"/>
        <end position="346"/>
    </location>
</feature>
<evidence type="ECO:0000256" key="5">
    <source>
        <dbReference type="SAM" id="MobiDB-lite"/>
    </source>
</evidence>
<feature type="domain" description="T-Q ester bond containing" evidence="9">
    <location>
        <begin position="31"/>
        <end position="160"/>
    </location>
</feature>
<keyword evidence="6" id="KW-1133">Transmembrane helix</keyword>
<feature type="domain" description="Gram-positive cocci surface proteins LPxTG" evidence="7">
    <location>
        <begin position="1260"/>
        <end position="1296"/>
    </location>
</feature>
<feature type="region of interest" description="Disordered" evidence="5">
    <location>
        <begin position="463"/>
        <end position="503"/>
    </location>
</feature>
<dbReference type="Gene3D" id="2.60.40.1140">
    <property type="entry name" value="Collagen-binding surface protein Cna, B-type domain"/>
    <property type="match status" value="5"/>
</dbReference>
<gene>
    <name evidence="10" type="ORF">LCB40_02370</name>
</gene>
<feature type="domain" description="CNA-B" evidence="8">
    <location>
        <begin position="173"/>
        <end position="256"/>
    </location>
</feature>
<dbReference type="SUPFAM" id="SSF49478">
    <property type="entry name" value="Cna protein B-type domain"/>
    <property type="match status" value="5"/>
</dbReference>
<feature type="compositionally biased region" description="Basic and acidic residues" evidence="5">
    <location>
        <begin position="1215"/>
        <end position="1231"/>
    </location>
</feature>
<organism evidence="10 11">
    <name type="scientific">Lactobacillus corticis</name>
    <dbReference type="NCBI Taxonomy" id="2201249"/>
    <lineage>
        <taxon>Bacteria</taxon>
        <taxon>Bacillati</taxon>
        <taxon>Bacillota</taxon>
        <taxon>Bacilli</taxon>
        <taxon>Lactobacillales</taxon>
        <taxon>Lactobacillaceae</taxon>
        <taxon>Lactobacillus</taxon>
    </lineage>
</organism>
<feature type="compositionally biased region" description="Polar residues" evidence="5">
    <location>
        <begin position="1248"/>
        <end position="1266"/>
    </location>
</feature>
<evidence type="ECO:0000313" key="11">
    <source>
        <dbReference type="Proteomes" id="UP000677218"/>
    </source>
</evidence>
<evidence type="ECO:0000259" key="8">
    <source>
        <dbReference type="Pfam" id="PF05738"/>
    </source>
</evidence>
<dbReference type="InterPro" id="IPR008454">
    <property type="entry name" value="Collagen-bd_Cna-like_B-typ_dom"/>
</dbReference>
<evidence type="ECO:0000313" key="10">
    <source>
        <dbReference type="EMBL" id="GFZ26357.1"/>
    </source>
</evidence>
<evidence type="ECO:0000256" key="1">
    <source>
        <dbReference type="ARBA" id="ARBA00022512"/>
    </source>
</evidence>
<feature type="compositionally biased region" description="Polar residues" evidence="5">
    <location>
        <begin position="1047"/>
        <end position="1060"/>
    </location>
</feature>
<dbReference type="Proteomes" id="UP000677218">
    <property type="component" value="Unassembled WGS sequence"/>
</dbReference>
<evidence type="ECO:0008006" key="12">
    <source>
        <dbReference type="Google" id="ProtNLM"/>
    </source>
</evidence>
<feature type="transmembrane region" description="Helical" evidence="6">
    <location>
        <begin position="1272"/>
        <end position="1290"/>
    </location>
</feature>
<reference evidence="10" key="1">
    <citation type="submission" date="2020-08" db="EMBL/GenBank/DDBJ databases">
        <title>Taxonomic study for Lactobacillus species isolated from hardwood bark.</title>
        <authorList>
            <person name="Tohno M."/>
            <person name="Tanizawa Y."/>
        </authorList>
    </citation>
    <scope>NUCLEOTIDE SEQUENCE</scope>
    <source>
        <strain evidence="10">B40</strain>
    </source>
</reference>
<sequence>MVAHDINHANKDDQAETIVVGEELPTGKDAKLQTTVSVDGTKSSASESASVAAGTKQVVDTVDYTGLIAGSEYTLHGQLMKVNNDGSTTQVAEASNKFTAEAANGQTSVDFGQVKLEAGAKYVVFETATSTNKIVKGDDGQATQHVVKHQDANDKAQAFTTESEKPAEDTTSVKVTKKWTDGAKGESAEVELYANDKATGKKVTLNEGNNWTSSFDNLAKKDKDGNAIKYTVKELTSNYDYKITGDAENGFTITNSPSTATVSVPVVKKWADGAKGEEAVIVLTENGKETDKKITLNEKNDWKGEFTNLKKYDSNGKEITYSVIEKTSNYKYVVTSDGKGGYVVTNWPKDTIIPSIKTTVTAGTTSANESQEAVISTSDDSVSTTVTDHVELTNLAKGSYKLLGRLVDVTDGNKVVAQASTDVSADADKSSSTKDIDFGKVELLPGHTYVVFEYLYSGDTKLPSDKNGELPKNPNASHENPKDKAQTVVVKKNEKPAEETTSVKVTKKWADGAKGEEAVIVLTENGKETDKKITLNEKNDWKGEFTNLKKYDSNGKEITYAVTEKTSNYNYTVEKDGKGGFVVTNSPKNVTPEKETTSVKVTKKWADGAKGESAVVELYANGQATRTTVVLSEANNWTSSFNELAKKDSNGNAIKYTVKEITSNFNYVVSGDATNGYTITNSPSTATVSVPVEKRWADGAKGEEAVIELRENGKETGKTITLNAGNNWKGEFTGLKKFDASGNTNTYDVVEKTSNYNYVVASDGKGGYIVTNKPKDTVVPSIKTIVTADKTSASDSQEAVISTTEDQVTTAVTDHVELSNLAKGSYKLLGRLVDVTDGNKVVAQASTDVSADADKSSSIKDINFGSVALTAGHKYVVFEYLYSEGTNLPGDKNSQVPSNPTASHTNPSDKAQTVVVKKTVKPTENKPEIKTTVTAGKTSASDSQEAVISTSDDTVSTTVTDHVELRNLAKGSYKLVGRLVDVSDGNKVVAQADATVTADKDNYSGSQEIDFGNVTLTAGHKYVVFEYLYPEGTNVPNDKNGELPKNPTASHENPSDKAQTVVVNKTEKPAENKPEIKTTVTAGKTSASDSQEAVISTSDDTVSTTVTDHVELRNLAKGSYKLVGRLVDVSDGNKVVAQADATVTADKDNYSGSQEISFGNVTLTAGHKYVVFEYLYPEGTNVSNDKNGELPKNPTAEHHDENDKAQTVVVEQGDEEKPNKPTTPDEKHKGGDNGNVTPDKNRKGGDSGNVTPSQSGKGSSTDNSLPQTGERAGIAIVGIILVALAVVLFFRKKKTN</sequence>
<feature type="region of interest" description="Disordered" evidence="5">
    <location>
        <begin position="1180"/>
        <end position="1266"/>
    </location>
</feature>
<feature type="domain" description="T-Q ester bond containing" evidence="9">
    <location>
        <begin position="927"/>
        <end position="1063"/>
    </location>
</feature>
<keyword evidence="1" id="KW-0134">Cell wall</keyword>
<feature type="domain" description="CNA-B" evidence="8">
    <location>
        <begin position="599"/>
        <end position="682"/>
    </location>
</feature>
<keyword evidence="3" id="KW-0732">Signal</keyword>
<feature type="compositionally biased region" description="Basic and acidic residues" evidence="5">
    <location>
        <begin position="479"/>
        <end position="498"/>
    </location>
</feature>
<feature type="domain" description="CNA-B" evidence="8">
    <location>
        <begin position="503"/>
        <end position="586"/>
    </location>
</feature>
<dbReference type="Gene3D" id="2.60.40.3930">
    <property type="match status" value="5"/>
</dbReference>
<evidence type="ECO:0000259" key="7">
    <source>
        <dbReference type="Pfam" id="PF00746"/>
    </source>
</evidence>
<dbReference type="EMBL" id="BMAY01000001">
    <property type="protein sequence ID" value="GFZ26357.1"/>
    <property type="molecule type" value="Genomic_DNA"/>
</dbReference>
<keyword evidence="11" id="KW-1185">Reference proteome</keyword>
<protein>
    <recommendedName>
        <fullName evidence="12">Gram-positive cocci surface proteins LPxTG domain-containing protein</fullName>
    </recommendedName>
</protein>
<dbReference type="Pfam" id="PF00746">
    <property type="entry name" value="Gram_pos_anchor"/>
    <property type="match status" value="1"/>
</dbReference>
<feature type="domain" description="T-Q ester bond containing" evidence="9">
    <location>
        <begin position="1074"/>
        <end position="1210"/>
    </location>
</feature>
<dbReference type="RefSeq" id="WP_212780060.1">
    <property type="nucleotide sequence ID" value="NZ_BMAY01000001.1"/>
</dbReference>
<evidence type="ECO:0000256" key="4">
    <source>
        <dbReference type="ARBA" id="ARBA00023088"/>
    </source>
</evidence>
<dbReference type="InterPro" id="IPR019931">
    <property type="entry name" value="LPXTG_anchor"/>
</dbReference>
<feature type="domain" description="T-Q ester bond containing" evidence="9">
    <location>
        <begin position="780"/>
        <end position="916"/>
    </location>
</feature>
<feature type="compositionally biased region" description="Polar residues" evidence="5">
    <location>
        <begin position="892"/>
        <end position="911"/>
    </location>
</feature>
<keyword evidence="6" id="KW-0472">Membrane</keyword>
<feature type="domain" description="CNA-B" evidence="8">
    <location>
        <begin position="690"/>
        <end position="773"/>
    </location>
</feature>
<keyword evidence="2" id="KW-0964">Secreted</keyword>
<proteinExistence type="predicted"/>
<dbReference type="NCBIfam" id="TIGR01167">
    <property type="entry name" value="LPXTG_anchor"/>
    <property type="match status" value="1"/>
</dbReference>
<accession>A0A916VH86</accession>
<dbReference type="CDD" id="cd00222">
    <property type="entry name" value="CollagenBindB"/>
    <property type="match status" value="5"/>
</dbReference>
<feature type="compositionally biased region" description="Basic and acidic residues" evidence="5">
    <location>
        <begin position="1195"/>
        <end position="1204"/>
    </location>
</feature>
<name>A0A916VH86_9LACO</name>
<evidence type="ECO:0000256" key="3">
    <source>
        <dbReference type="ARBA" id="ARBA00022729"/>
    </source>
</evidence>
<evidence type="ECO:0000259" key="9">
    <source>
        <dbReference type="Pfam" id="PF18202"/>
    </source>
</evidence>
<evidence type="ECO:0000256" key="2">
    <source>
        <dbReference type="ARBA" id="ARBA00022525"/>
    </source>
</evidence>
<dbReference type="NCBIfam" id="NF033903">
    <property type="entry name" value="VaFE_rpt"/>
    <property type="match status" value="5"/>
</dbReference>
<feature type="domain" description="T-Q ester bond containing" evidence="9">
    <location>
        <begin position="354"/>
        <end position="490"/>
    </location>
</feature>